<keyword evidence="2" id="KW-0611">Plant defense</keyword>
<dbReference type="InterPro" id="IPR024949">
    <property type="entry name" value="Bet_v_I_allergen"/>
</dbReference>
<dbReference type="SUPFAM" id="SSF55961">
    <property type="entry name" value="Bet v1-like"/>
    <property type="match status" value="1"/>
</dbReference>
<evidence type="ECO:0000313" key="4">
    <source>
        <dbReference type="EMBL" id="KAL3753029.1"/>
    </source>
</evidence>
<name>A0ABD3LR60_EUCGL</name>
<gene>
    <name evidence="4" type="ORF">ACJRO7_000427</name>
</gene>
<evidence type="ECO:0008006" key="6">
    <source>
        <dbReference type="Google" id="ProtNLM"/>
    </source>
</evidence>
<dbReference type="FunFam" id="3.30.530.20:FF:000007">
    <property type="entry name" value="Major pollen allergen Bet v 1-A"/>
    <property type="match status" value="1"/>
</dbReference>
<evidence type="ECO:0000256" key="2">
    <source>
        <dbReference type="ARBA" id="ARBA00022821"/>
    </source>
</evidence>
<proteinExistence type="inferred from homology"/>
<dbReference type="CDD" id="cd07816">
    <property type="entry name" value="Bet_v1-like"/>
    <property type="match status" value="1"/>
</dbReference>
<dbReference type="PANTHER" id="PTHR31213">
    <property type="entry name" value="OS08G0374000 PROTEIN-RELATED"/>
    <property type="match status" value="1"/>
</dbReference>
<reference evidence="4 5" key="1">
    <citation type="submission" date="2024-11" db="EMBL/GenBank/DDBJ databases">
        <title>Chromosome-level genome assembly of Eucalyptus globulus Labill. provides insights into its genome evolution.</title>
        <authorList>
            <person name="Li X."/>
        </authorList>
    </citation>
    <scope>NUCLEOTIDE SEQUENCE [LARGE SCALE GENOMIC DNA]</scope>
    <source>
        <strain evidence="4">CL2024</strain>
        <tissue evidence="4">Fresh tender leaves</tissue>
    </source>
</reference>
<protein>
    <recommendedName>
        <fullName evidence="6">Bet v I/Major latex protein domain-containing protein</fullName>
    </recommendedName>
</protein>
<dbReference type="EMBL" id="JBJKBG010000001">
    <property type="protein sequence ID" value="KAL3753029.1"/>
    <property type="molecule type" value="Genomic_DNA"/>
</dbReference>
<dbReference type="Proteomes" id="UP001634007">
    <property type="component" value="Unassembled WGS sequence"/>
</dbReference>
<dbReference type="GO" id="GO:0006952">
    <property type="term" value="P:defense response"/>
    <property type="evidence" value="ECO:0007669"/>
    <property type="project" value="UniProtKB-KW"/>
</dbReference>
<dbReference type="AlphaFoldDB" id="A0ABD3LR60"/>
<accession>A0ABD3LR60</accession>
<dbReference type="PRINTS" id="PR00634">
    <property type="entry name" value="BETALLERGEN"/>
</dbReference>
<dbReference type="PANTHER" id="PTHR31213:SF55">
    <property type="entry name" value="STRESS-INDUCED PROTEIN SAM22"/>
    <property type="match status" value="1"/>
</dbReference>
<evidence type="ECO:0000256" key="1">
    <source>
        <dbReference type="ARBA" id="ARBA00009744"/>
    </source>
</evidence>
<dbReference type="InterPro" id="IPR050279">
    <property type="entry name" value="Plant_def-hormone_signal"/>
</dbReference>
<dbReference type="Gene3D" id="3.30.530.20">
    <property type="match status" value="1"/>
</dbReference>
<keyword evidence="5" id="KW-1185">Reference proteome</keyword>
<comment type="caution">
    <text evidence="4">The sequence shown here is derived from an EMBL/GenBank/DDBJ whole genome shotgun (WGS) entry which is preliminary data.</text>
</comment>
<keyword evidence="3" id="KW-0568">Pathogenesis-related protein</keyword>
<sequence>MEYFRTEIKSSILPAQAFEAIVRALNLISRVFLPFLKSAELVEETTGSEGHRNKVVKHKLEVLDNGSYSYSNSIIESNMLANTLENTSYELKISASPEGGSVCMNASKYFARGNVDNTEEKIKAAREKAFTMFGAIEACLANPETCESVCG</sequence>
<dbReference type="InterPro" id="IPR023393">
    <property type="entry name" value="START-like_dom_sf"/>
</dbReference>
<organism evidence="4 5">
    <name type="scientific">Eucalyptus globulus</name>
    <name type="common">Tasmanian blue gum</name>
    <dbReference type="NCBI Taxonomy" id="34317"/>
    <lineage>
        <taxon>Eukaryota</taxon>
        <taxon>Viridiplantae</taxon>
        <taxon>Streptophyta</taxon>
        <taxon>Embryophyta</taxon>
        <taxon>Tracheophyta</taxon>
        <taxon>Spermatophyta</taxon>
        <taxon>Magnoliopsida</taxon>
        <taxon>eudicotyledons</taxon>
        <taxon>Gunneridae</taxon>
        <taxon>Pentapetalae</taxon>
        <taxon>rosids</taxon>
        <taxon>malvids</taxon>
        <taxon>Myrtales</taxon>
        <taxon>Myrtaceae</taxon>
        <taxon>Myrtoideae</taxon>
        <taxon>Eucalypteae</taxon>
        <taxon>Eucalyptus</taxon>
    </lineage>
</organism>
<evidence type="ECO:0000313" key="5">
    <source>
        <dbReference type="Proteomes" id="UP001634007"/>
    </source>
</evidence>
<comment type="similarity">
    <text evidence="1">Belongs to the BetVI family.</text>
</comment>
<evidence type="ECO:0000256" key="3">
    <source>
        <dbReference type="ARBA" id="ARBA00023265"/>
    </source>
</evidence>